<accession>A0A0H4PML7</accession>
<feature type="chain" id="PRO_5005208231" description="DUF1552 domain-containing protein" evidence="1">
    <location>
        <begin position="30"/>
        <end position="461"/>
    </location>
</feature>
<dbReference type="KEGG" id="camu:CA2015_0014"/>
<dbReference type="Proteomes" id="UP000036520">
    <property type="component" value="Chromosome"/>
</dbReference>
<evidence type="ECO:0000313" key="3">
    <source>
        <dbReference type="Proteomes" id="UP000036520"/>
    </source>
</evidence>
<dbReference type="RefSeq" id="WP_048640046.1">
    <property type="nucleotide sequence ID" value="NZ_CP012040.1"/>
</dbReference>
<dbReference type="InterPro" id="IPR011447">
    <property type="entry name" value="DUF1552"/>
</dbReference>
<dbReference type="AlphaFoldDB" id="A0A0H4PML7"/>
<name>A0A0H4PML7_9BACT</name>
<dbReference type="PROSITE" id="PS51318">
    <property type="entry name" value="TAT"/>
    <property type="match status" value="1"/>
</dbReference>
<proteinExistence type="predicted"/>
<protein>
    <recommendedName>
        <fullName evidence="4">DUF1552 domain-containing protein</fullName>
    </recommendedName>
</protein>
<organism evidence="2 3">
    <name type="scientific">Cyclobacterium amurskyense</name>
    <dbReference type="NCBI Taxonomy" id="320787"/>
    <lineage>
        <taxon>Bacteria</taxon>
        <taxon>Pseudomonadati</taxon>
        <taxon>Bacteroidota</taxon>
        <taxon>Cytophagia</taxon>
        <taxon>Cytophagales</taxon>
        <taxon>Cyclobacteriaceae</taxon>
        <taxon>Cyclobacterium</taxon>
    </lineage>
</organism>
<reference evidence="2 3" key="1">
    <citation type="submission" date="2015-07" db="EMBL/GenBank/DDBJ databases">
        <authorList>
            <person name="Kim K.M."/>
        </authorList>
    </citation>
    <scope>NUCLEOTIDE SEQUENCE [LARGE SCALE GENOMIC DNA]</scope>
    <source>
        <strain evidence="2 3">KCTC 12363</strain>
    </source>
</reference>
<dbReference type="Pfam" id="PF07586">
    <property type="entry name" value="HXXSHH"/>
    <property type="match status" value="1"/>
</dbReference>
<sequence length="461" mass="51846">MNKKWQISRRKLLKGVGAAIALPIMEAMASPLNIKKFGNDGFPIRSTFMFMPNGVHPDRWTPKGIGRNYSISPTLEPLAHLKDDILVLGQLWNKHSLFQGSDGHYAKTANLLTCLPIQKTVGDNINSGGISIDQLIANHYKNETLFPSLEYGLDRIQTGVDINVGFTRLYASSISWKNALTPLSKEIDPRMAFDRLFRTFIPGNNKIENPHKSSILDAVLMDAKSLKNNLGRSDQDKLEEYLESIRSIEKRINNQDSIKDFASNITPDIKRELIRVNQDIEEYAEVYSGVDVTEKTRLMFDIIALAMWSDASRVATFMFGNSVSNRNFSFLEGVNGAHHSLSHHMNHQKNLEQYDRITKWHLEQYAYFLDKLKSIKEGNGTLLDNSLVMFASGLRDGNRHSPFDLPIIVGGHGGNKIKSGQNLIYPKNTPLSNLYTSWMQTIGIEQTQFADSTGTLDGIIA</sequence>
<feature type="signal peptide" evidence="1">
    <location>
        <begin position="1"/>
        <end position="29"/>
    </location>
</feature>
<dbReference type="EMBL" id="CP012040">
    <property type="protein sequence ID" value="AKP49502.1"/>
    <property type="molecule type" value="Genomic_DNA"/>
</dbReference>
<dbReference type="InterPro" id="IPR006311">
    <property type="entry name" value="TAT_signal"/>
</dbReference>
<dbReference type="STRING" id="320787.CA2015_0014"/>
<gene>
    <name evidence="2" type="ORF">CA2015_0014</name>
</gene>
<keyword evidence="3" id="KW-1185">Reference proteome</keyword>
<evidence type="ECO:0000256" key="1">
    <source>
        <dbReference type="SAM" id="SignalP"/>
    </source>
</evidence>
<keyword evidence="1" id="KW-0732">Signal</keyword>
<evidence type="ECO:0000313" key="2">
    <source>
        <dbReference type="EMBL" id="AKP49502.1"/>
    </source>
</evidence>
<evidence type="ECO:0008006" key="4">
    <source>
        <dbReference type="Google" id="ProtNLM"/>
    </source>
</evidence>
<dbReference type="OrthoDB" id="9146593at2"/>